<dbReference type="InterPro" id="IPR004839">
    <property type="entry name" value="Aminotransferase_I/II_large"/>
</dbReference>
<dbReference type="AlphaFoldDB" id="A0A4R1HCL9"/>
<evidence type="ECO:0000259" key="6">
    <source>
        <dbReference type="PROSITE" id="PS50949"/>
    </source>
</evidence>
<evidence type="ECO:0000256" key="4">
    <source>
        <dbReference type="ARBA" id="ARBA00023125"/>
    </source>
</evidence>
<dbReference type="Pfam" id="PF00392">
    <property type="entry name" value="GntR"/>
    <property type="match status" value="1"/>
</dbReference>
<dbReference type="PROSITE" id="PS50949">
    <property type="entry name" value="HTH_GNTR"/>
    <property type="match status" value="1"/>
</dbReference>
<name>A0A4R1HCL9_ANCAQ</name>
<organism evidence="7 8">
    <name type="scientific">Ancylobacter aquaticus</name>
    <dbReference type="NCBI Taxonomy" id="100"/>
    <lineage>
        <taxon>Bacteria</taxon>
        <taxon>Pseudomonadati</taxon>
        <taxon>Pseudomonadota</taxon>
        <taxon>Alphaproteobacteria</taxon>
        <taxon>Hyphomicrobiales</taxon>
        <taxon>Xanthobacteraceae</taxon>
        <taxon>Ancylobacter</taxon>
    </lineage>
</organism>
<dbReference type="SUPFAM" id="SSF53383">
    <property type="entry name" value="PLP-dependent transferases"/>
    <property type="match status" value="1"/>
</dbReference>
<dbReference type="InterPro" id="IPR051446">
    <property type="entry name" value="HTH_trans_reg/aminotransferase"/>
</dbReference>
<dbReference type="PANTHER" id="PTHR46577">
    <property type="entry name" value="HTH-TYPE TRANSCRIPTIONAL REGULATORY PROTEIN GABR"/>
    <property type="match status" value="1"/>
</dbReference>
<evidence type="ECO:0000313" key="8">
    <source>
        <dbReference type="Proteomes" id="UP000295030"/>
    </source>
</evidence>
<keyword evidence="5" id="KW-0804">Transcription</keyword>
<dbReference type="InterPro" id="IPR036390">
    <property type="entry name" value="WH_DNA-bd_sf"/>
</dbReference>
<dbReference type="InterPro" id="IPR036388">
    <property type="entry name" value="WH-like_DNA-bd_sf"/>
</dbReference>
<comment type="caution">
    <text evidence="7">The sequence shown here is derived from an EMBL/GenBank/DDBJ whole genome shotgun (WGS) entry which is preliminary data.</text>
</comment>
<reference evidence="7 8" key="1">
    <citation type="submission" date="2019-03" db="EMBL/GenBank/DDBJ databases">
        <title>Genomic Encyclopedia of Type Strains, Phase IV (KMG-IV): sequencing the most valuable type-strain genomes for metagenomic binning, comparative biology and taxonomic classification.</title>
        <authorList>
            <person name="Goeker M."/>
        </authorList>
    </citation>
    <scope>NUCLEOTIDE SEQUENCE [LARGE SCALE GENOMIC DNA]</scope>
    <source>
        <strain evidence="7 8">DSM 101</strain>
    </source>
</reference>
<protein>
    <submittedName>
        <fullName evidence="7">GntR family transcriptional regulator</fullName>
    </submittedName>
</protein>
<keyword evidence="3" id="KW-0805">Transcription regulation</keyword>
<dbReference type="GO" id="GO:0003677">
    <property type="term" value="F:DNA binding"/>
    <property type="evidence" value="ECO:0007669"/>
    <property type="project" value="UniProtKB-KW"/>
</dbReference>
<dbReference type="SMART" id="SM00345">
    <property type="entry name" value="HTH_GNTR"/>
    <property type="match status" value="1"/>
</dbReference>
<accession>A0A4R1HCL9</accession>
<dbReference type="CDD" id="cd07377">
    <property type="entry name" value="WHTH_GntR"/>
    <property type="match status" value="1"/>
</dbReference>
<evidence type="ECO:0000256" key="5">
    <source>
        <dbReference type="ARBA" id="ARBA00023163"/>
    </source>
</evidence>
<dbReference type="Gene3D" id="3.40.640.10">
    <property type="entry name" value="Type I PLP-dependent aspartate aminotransferase-like (Major domain)"/>
    <property type="match status" value="1"/>
</dbReference>
<dbReference type="Proteomes" id="UP000295030">
    <property type="component" value="Unassembled WGS sequence"/>
</dbReference>
<dbReference type="SUPFAM" id="SSF46785">
    <property type="entry name" value="Winged helix' DNA-binding domain"/>
    <property type="match status" value="1"/>
</dbReference>
<dbReference type="GO" id="GO:0003700">
    <property type="term" value="F:DNA-binding transcription factor activity"/>
    <property type="evidence" value="ECO:0007669"/>
    <property type="project" value="InterPro"/>
</dbReference>
<dbReference type="GO" id="GO:0030170">
    <property type="term" value="F:pyridoxal phosphate binding"/>
    <property type="evidence" value="ECO:0007669"/>
    <property type="project" value="InterPro"/>
</dbReference>
<dbReference type="InterPro" id="IPR000524">
    <property type="entry name" value="Tscrpt_reg_HTH_GntR"/>
</dbReference>
<comment type="similarity">
    <text evidence="1">In the C-terminal section; belongs to the class-I pyridoxal-phosphate-dependent aminotransferase family.</text>
</comment>
<dbReference type="PANTHER" id="PTHR46577:SF1">
    <property type="entry name" value="HTH-TYPE TRANSCRIPTIONAL REGULATORY PROTEIN GABR"/>
    <property type="match status" value="1"/>
</dbReference>
<evidence type="ECO:0000256" key="2">
    <source>
        <dbReference type="ARBA" id="ARBA00022898"/>
    </source>
</evidence>
<gene>
    <name evidence="7" type="ORF">EV667_4227</name>
</gene>
<dbReference type="CDD" id="cd00609">
    <property type="entry name" value="AAT_like"/>
    <property type="match status" value="1"/>
</dbReference>
<evidence type="ECO:0000313" key="7">
    <source>
        <dbReference type="EMBL" id="TCK19767.1"/>
    </source>
</evidence>
<dbReference type="Gene3D" id="1.10.10.10">
    <property type="entry name" value="Winged helix-like DNA-binding domain superfamily/Winged helix DNA-binding domain"/>
    <property type="match status" value="1"/>
</dbReference>
<dbReference type="EMBL" id="SMFY01000005">
    <property type="protein sequence ID" value="TCK19767.1"/>
    <property type="molecule type" value="Genomic_DNA"/>
</dbReference>
<evidence type="ECO:0000256" key="1">
    <source>
        <dbReference type="ARBA" id="ARBA00005384"/>
    </source>
</evidence>
<evidence type="ECO:0000256" key="3">
    <source>
        <dbReference type="ARBA" id="ARBA00023015"/>
    </source>
</evidence>
<keyword evidence="2" id="KW-0663">Pyridoxal phosphate</keyword>
<proteinExistence type="inferred from homology"/>
<feature type="domain" description="HTH gntR-type" evidence="6">
    <location>
        <begin position="20"/>
        <end position="88"/>
    </location>
</feature>
<dbReference type="PRINTS" id="PR00035">
    <property type="entry name" value="HTHGNTR"/>
</dbReference>
<keyword evidence="4" id="KW-0238">DNA-binding</keyword>
<dbReference type="InterPro" id="IPR015421">
    <property type="entry name" value="PyrdxlP-dep_Trfase_major"/>
</dbReference>
<dbReference type="InterPro" id="IPR015424">
    <property type="entry name" value="PyrdxlP-dep_Trfase"/>
</dbReference>
<dbReference type="Pfam" id="PF00155">
    <property type="entry name" value="Aminotran_1_2"/>
    <property type="match status" value="1"/>
</dbReference>
<keyword evidence="8" id="KW-1185">Reference proteome</keyword>
<sequence length="480" mass="51212">MPPGAPWKMATLTLDRVSPATLADQIARHIEFAIAEGSLQSGGRLPSWRDLAGQLGVARGTVRAAYEKLIDRGLLIAAGAAGTRVAEHLPPTIVPPSSGGESLLPQDFHFRSTQALVFQMGVPAHDAFPATLWARLHRQAVQSTSLQTGYGDPRGLPELRSAVASHVAIARGIECSPEQIIVTTGFRGGLGIALRAIGATGRQAWVEDPGYPVTRYALELAGVHPVPVPVDGDGMIVARGRELAPRAALAVVTPGQQAPSGVALAEHRRQELLQWAESCGGWIVEDDYLAELHLAGRSPNALASGGGVERVIHVGTFSKTIAPMVGVGFLVAPLPLARRLIDVATWLGGPPNAALQLALSAFLSEGHYLRHLRRMRRLYGQRRQCLLDTLTRLGIETAVPAALSVMLPLPDDFDDRRLALEACAVDLGPAPLSPWFAADSPPRSGLLLAVANVRERNIEQDCRRLLTLISIPKGVSKEQV</sequence>